<dbReference type="GeneID" id="98177867"/>
<accession>A0ABQ0GGM9</accession>
<name>A0ABQ0GGM9_9PEZI</name>
<feature type="compositionally biased region" description="Low complexity" evidence="1">
    <location>
        <begin position="283"/>
        <end position="295"/>
    </location>
</feature>
<protein>
    <submittedName>
        <fullName evidence="2">Uncharacterized protein</fullName>
    </submittedName>
</protein>
<organism evidence="2 3">
    <name type="scientific">Madurella fahalii</name>
    <dbReference type="NCBI Taxonomy" id="1157608"/>
    <lineage>
        <taxon>Eukaryota</taxon>
        <taxon>Fungi</taxon>
        <taxon>Dikarya</taxon>
        <taxon>Ascomycota</taxon>
        <taxon>Pezizomycotina</taxon>
        <taxon>Sordariomycetes</taxon>
        <taxon>Sordariomycetidae</taxon>
        <taxon>Sordariales</taxon>
        <taxon>Sordariales incertae sedis</taxon>
        <taxon>Madurella</taxon>
    </lineage>
</organism>
<evidence type="ECO:0000313" key="3">
    <source>
        <dbReference type="Proteomes" id="UP001628179"/>
    </source>
</evidence>
<dbReference type="Proteomes" id="UP001628179">
    <property type="component" value="Unassembled WGS sequence"/>
</dbReference>
<gene>
    <name evidence="2" type="ORF">MFIFM68171_07124</name>
</gene>
<sequence>MFSILLSLLPAAAAQTPLRPGIAPYVLSDPDFELPVTRETWDAAFAAVNATGSAAIRGKDIRDPFPGANSSDWTYTVAIRDDVPHPSGSGFFTATWLQTVLPPELLSQSTVDGREVQFVDQDESWEICRYVFVGRNTASDEPIGERCGGFWGEECVRGLEEALSQGFDTETESTVMGESKCPPPMTSLIPRGCGLGDAIGAAYGLDADSRLLRRGNFGFMKFAEGEDIHERGNTTAFERAVKRVFLSGHVWGYRTRPDVQNVRIDTEVTCLQANSGPTEDSGDQNGSQSGNENGDGNQGGDGGESAAVSLRVGPLMAVVSLTAVVFGLL</sequence>
<feature type="region of interest" description="Disordered" evidence="1">
    <location>
        <begin position="272"/>
        <end position="305"/>
    </location>
</feature>
<comment type="caution">
    <text evidence="2">The sequence shown here is derived from an EMBL/GenBank/DDBJ whole genome shotgun (WGS) entry which is preliminary data.</text>
</comment>
<evidence type="ECO:0000313" key="2">
    <source>
        <dbReference type="EMBL" id="GAB1316914.1"/>
    </source>
</evidence>
<evidence type="ECO:0000256" key="1">
    <source>
        <dbReference type="SAM" id="MobiDB-lite"/>
    </source>
</evidence>
<dbReference type="EMBL" id="BAAFSV010000004">
    <property type="protein sequence ID" value="GAB1316914.1"/>
    <property type="molecule type" value="Genomic_DNA"/>
</dbReference>
<reference evidence="2 3" key="1">
    <citation type="submission" date="2024-09" db="EMBL/GenBank/DDBJ databases">
        <title>Itraconazole resistance in Madurella fahalii resulting from another homologue of gene encoding cytochrome P450 14-alpha sterol demethylase (CYP51).</title>
        <authorList>
            <person name="Yoshioka I."/>
            <person name="Fahal A.H."/>
            <person name="Kaneko S."/>
            <person name="Yaguchi T."/>
        </authorList>
    </citation>
    <scope>NUCLEOTIDE SEQUENCE [LARGE SCALE GENOMIC DNA]</scope>
    <source>
        <strain evidence="2 3">IFM 68171</strain>
    </source>
</reference>
<proteinExistence type="predicted"/>
<keyword evidence="3" id="KW-1185">Reference proteome</keyword>
<dbReference type="RefSeq" id="XP_070918645.1">
    <property type="nucleotide sequence ID" value="XM_071062544.1"/>
</dbReference>